<dbReference type="EMBL" id="MSYM01000020">
    <property type="protein sequence ID" value="OLP04576.1"/>
    <property type="molecule type" value="Genomic_DNA"/>
</dbReference>
<reference evidence="2 3" key="1">
    <citation type="submission" date="2017-01" db="EMBL/GenBank/DDBJ databases">
        <title>Genome sequence of Rhodoferax antarcticus ANT.BR, a psychrophilic purple nonsulfur bacterium from an Antarctic microbial mat.</title>
        <authorList>
            <person name="Baker J."/>
            <person name="Riester C."/>
            <person name="Skinner B."/>
            <person name="Newell A."/>
            <person name="Swingley W."/>
            <person name="Madigan M."/>
            <person name="Jung D."/>
            <person name="Asao M."/>
            <person name="Chen M."/>
            <person name="Loughlin P."/>
            <person name="Pan H."/>
            <person name="Lin S."/>
            <person name="Li N."/>
            <person name="Shaw J."/>
            <person name="Prado M."/>
            <person name="Sherman C."/>
            <person name="Li X."/>
            <person name="Tang J."/>
            <person name="Blankenship R."/>
            <person name="Zhao T."/>
            <person name="Touchman J."/>
            <person name="Sattley M."/>
        </authorList>
    </citation>
    <scope>NUCLEOTIDE SEQUENCE [LARGE SCALE GENOMIC DNA]</scope>
    <source>
        <strain evidence="2 3">ANT.BR</strain>
    </source>
</reference>
<proteinExistence type="predicted"/>
<evidence type="ECO:0000313" key="3">
    <source>
        <dbReference type="Proteomes" id="UP000185911"/>
    </source>
</evidence>
<dbReference type="InterPro" id="IPR041501">
    <property type="entry name" value="DarA_C"/>
</dbReference>
<comment type="caution">
    <text evidence="2">The sequence shown here is derived from an EMBL/GenBank/DDBJ whole genome shotgun (WGS) entry which is preliminary data.</text>
</comment>
<protein>
    <recommendedName>
        <fullName evidence="1">Defence against restriction A C-terminal domain-containing protein</fullName>
    </recommendedName>
</protein>
<evidence type="ECO:0000313" key="2">
    <source>
        <dbReference type="EMBL" id="OLP04576.1"/>
    </source>
</evidence>
<evidence type="ECO:0000259" key="1">
    <source>
        <dbReference type="Pfam" id="PF18789"/>
    </source>
</evidence>
<dbReference type="Proteomes" id="UP000185911">
    <property type="component" value="Unassembled WGS sequence"/>
</dbReference>
<dbReference type="AlphaFoldDB" id="A0A1Q8Y946"/>
<dbReference type="RefSeq" id="WP_075588336.1">
    <property type="nucleotide sequence ID" value="NZ_MSYM01000020.1"/>
</dbReference>
<sequence>MKKFRYGLASRPAGIGAVPRGPFELEGPLIGSGQKFSRHGVLVFDHELSDQDIYGFELVPIADNDLREELAIDVSLSMMEYAKGYLSMADVDFADFSDHVMMCLGRLRKFRIYIGDEGNFVAMVRARLQNFHDKALDRSSCTYQA</sequence>
<name>A0A1Q8Y946_9BURK</name>
<accession>A0A1Q8Y946</accession>
<keyword evidence="3" id="KW-1185">Reference proteome</keyword>
<dbReference type="Pfam" id="PF18789">
    <property type="entry name" value="DarA_C"/>
    <property type="match status" value="1"/>
</dbReference>
<organism evidence="2 3">
    <name type="scientific">Rhodoferax antarcticus ANT.BR</name>
    <dbReference type="NCBI Taxonomy" id="1111071"/>
    <lineage>
        <taxon>Bacteria</taxon>
        <taxon>Pseudomonadati</taxon>
        <taxon>Pseudomonadota</taxon>
        <taxon>Betaproteobacteria</taxon>
        <taxon>Burkholderiales</taxon>
        <taxon>Comamonadaceae</taxon>
        <taxon>Rhodoferax</taxon>
    </lineage>
</organism>
<gene>
    <name evidence="2" type="ORF">BLL52_4310</name>
</gene>
<feature type="domain" description="Defence against restriction A C-terminal" evidence="1">
    <location>
        <begin position="2"/>
        <end position="62"/>
    </location>
</feature>